<feature type="non-terminal residue" evidence="2">
    <location>
        <position position="1"/>
    </location>
</feature>
<proteinExistence type="predicted"/>
<organism evidence="2 3">
    <name type="scientific">Stachybotrys elegans</name>
    <dbReference type="NCBI Taxonomy" id="80388"/>
    <lineage>
        <taxon>Eukaryota</taxon>
        <taxon>Fungi</taxon>
        <taxon>Dikarya</taxon>
        <taxon>Ascomycota</taxon>
        <taxon>Pezizomycotina</taxon>
        <taxon>Sordariomycetes</taxon>
        <taxon>Hypocreomycetidae</taxon>
        <taxon>Hypocreales</taxon>
        <taxon>Stachybotryaceae</taxon>
        <taxon>Stachybotrys</taxon>
    </lineage>
</organism>
<dbReference type="AlphaFoldDB" id="A0A8K0SBI7"/>
<evidence type="ECO:0000259" key="1">
    <source>
        <dbReference type="Pfam" id="PF03068"/>
    </source>
</evidence>
<evidence type="ECO:0000313" key="3">
    <source>
        <dbReference type="Proteomes" id="UP000813444"/>
    </source>
</evidence>
<dbReference type="GO" id="GO:0005737">
    <property type="term" value="C:cytoplasm"/>
    <property type="evidence" value="ECO:0007669"/>
    <property type="project" value="InterPro"/>
</dbReference>
<dbReference type="GO" id="GO:0005509">
    <property type="term" value="F:calcium ion binding"/>
    <property type="evidence" value="ECO:0007669"/>
    <property type="project" value="InterPro"/>
</dbReference>
<name>A0A8K0SBI7_9HYPO</name>
<evidence type="ECO:0000313" key="2">
    <source>
        <dbReference type="EMBL" id="KAH7303775.1"/>
    </source>
</evidence>
<accession>A0A8K0SBI7</accession>
<dbReference type="Proteomes" id="UP000813444">
    <property type="component" value="Unassembled WGS sequence"/>
</dbReference>
<sequence length="71" mass="7758">PGMVNGVVLTDSMVLAPDLWSLVVDGHDIFATAARAGFNVTFQDDYFSHHIGLGEIHCGSNIWRNADVLSW</sequence>
<dbReference type="GO" id="GO:0004668">
    <property type="term" value="F:protein-arginine deiminase activity"/>
    <property type="evidence" value="ECO:0007669"/>
    <property type="project" value="InterPro"/>
</dbReference>
<feature type="domain" description="Protein-arginine deiminase C-terminal" evidence="1">
    <location>
        <begin position="1"/>
        <end position="68"/>
    </location>
</feature>
<dbReference type="EMBL" id="JAGPNK010000029">
    <property type="protein sequence ID" value="KAH7303775.1"/>
    <property type="molecule type" value="Genomic_DNA"/>
</dbReference>
<feature type="non-terminal residue" evidence="2">
    <location>
        <position position="71"/>
    </location>
</feature>
<dbReference type="Gene3D" id="3.75.10.10">
    <property type="entry name" value="L-arginine/glycine Amidinotransferase, Chain A"/>
    <property type="match status" value="1"/>
</dbReference>
<reference evidence="2" key="1">
    <citation type="journal article" date="2021" name="Nat. Commun.">
        <title>Genetic determinants of endophytism in the Arabidopsis root mycobiome.</title>
        <authorList>
            <person name="Mesny F."/>
            <person name="Miyauchi S."/>
            <person name="Thiergart T."/>
            <person name="Pickel B."/>
            <person name="Atanasova L."/>
            <person name="Karlsson M."/>
            <person name="Huettel B."/>
            <person name="Barry K.W."/>
            <person name="Haridas S."/>
            <person name="Chen C."/>
            <person name="Bauer D."/>
            <person name="Andreopoulos W."/>
            <person name="Pangilinan J."/>
            <person name="LaButti K."/>
            <person name="Riley R."/>
            <person name="Lipzen A."/>
            <person name="Clum A."/>
            <person name="Drula E."/>
            <person name="Henrissat B."/>
            <person name="Kohler A."/>
            <person name="Grigoriev I.V."/>
            <person name="Martin F.M."/>
            <person name="Hacquard S."/>
        </authorList>
    </citation>
    <scope>NUCLEOTIDE SEQUENCE</scope>
    <source>
        <strain evidence="2">MPI-CAGE-CH-0235</strain>
    </source>
</reference>
<keyword evidence="3" id="KW-1185">Reference proteome</keyword>
<dbReference type="InterPro" id="IPR013530">
    <property type="entry name" value="PAD_C"/>
</dbReference>
<protein>
    <recommendedName>
        <fullName evidence="1">Protein-arginine deiminase C-terminal domain-containing protein</fullName>
    </recommendedName>
</protein>
<dbReference type="OrthoDB" id="5102063at2759"/>
<dbReference type="Pfam" id="PF03068">
    <property type="entry name" value="PAD"/>
    <property type="match status" value="1"/>
</dbReference>
<comment type="caution">
    <text evidence="2">The sequence shown here is derived from an EMBL/GenBank/DDBJ whole genome shotgun (WGS) entry which is preliminary data.</text>
</comment>
<dbReference type="SUPFAM" id="SSF55909">
    <property type="entry name" value="Pentein"/>
    <property type="match status" value="1"/>
</dbReference>
<gene>
    <name evidence="2" type="ORF">B0I35DRAFT_334581</name>
</gene>